<dbReference type="InterPro" id="IPR045229">
    <property type="entry name" value="TPP_enz"/>
</dbReference>
<evidence type="ECO:0000256" key="2">
    <source>
        <dbReference type="ARBA" id="ARBA00007812"/>
    </source>
</evidence>
<dbReference type="GO" id="GO:0005948">
    <property type="term" value="C:acetolactate synthase complex"/>
    <property type="evidence" value="ECO:0007669"/>
    <property type="project" value="TreeGrafter"/>
</dbReference>
<dbReference type="GO" id="GO:0050660">
    <property type="term" value="F:flavin adenine dinucleotide binding"/>
    <property type="evidence" value="ECO:0007669"/>
    <property type="project" value="TreeGrafter"/>
</dbReference>
<comment type="caution">
    <text evidence="8">The sequence shown here is derived from an EMBL/GenBank/DDBJ whole genome shotgun (WGS) entry which is preliminary data.</text>
</comment>
<dbReference type="Pfam" id="PF00205">
    <property type="entry name" value="TPP_enzyme_M"/>
    <property type="match status" value="1"/>
</dbReference>
<name>A0A918H4E3_9ACTN</name>
<evidence type="ECO:0000259" key="7">
    <source>
        <dbReference type="Pfam" id="PF02776"/>
    </source>
</evidence>
<keyword evidence="3 4" id="KW-0786">Thiamine pyrophosphate</keyword>
<dbReference type="InterPro" id="IPR012000">
    <property type="entry name" value="Thiamin_PyroP_enz_cen_dom"/>
</dbReference>
<dbReference type="RefSeq" id="WP_189708480.1">
    <property type="nucleotide sequence ID" value="NZ_BMSA01000002.1"/>
</dbReference>
<dbReference type="Gene3D" id="3.40.50.970">
    <property type="match status" value="2"/>
</dbReference>
<dbReference type="GO" id="GO:0030976">
    <property type="term" value="F:thiamine pyrophosphate binding"/>
    <property type="evidence" value="ECO:0007669"/>
    <property type="project" value="InterPro"/>
</dbReference>
<dbReference type="PROSITE" id="PS00187">
    <property type="entry name" value="TPP_ENZYMES"/>
    <property type="match status" value="1"/>
</dbReference>
<proteinExistence type="inferred from homology"/>
<dbReference type="SUPFAM" id="SSF52518">
    <property type="entry name" value="Thiamin diphosphate-binding fold (THDP-binding)"/>
    <property type="match status" value="2"/>
</dbReference>
<comment type="cofactor">
    <cofactor evidence="1">
        <name>thiamine diphosphate</name>
        <dbReference type="ChEBI" id="CHEBI:58937"/>
    </cofactor>
</comment>
<evidence type="ECO:0000256" key="3">
    <source>
        <dbReference type="ARBA" id="ARBA00023052"/>
    </source>
</evidence>
<protein>
    <recommendedName>
        <fullName evidence="10">Acetolactate synthase</fullName>
    </recommendedName>
</protein>
<sequence>MTTGRPAHPHRPGCWHTVARTLAHSGVRRVFGLPSDEPGLLDAASAVPGLDVTVIGDQRTAACAATGYALTAREPTVLALSSGPSFTNALAGLLEASSLSVPLVVITTAVPRENTGRGAFQYVDQLAMIDRLAGWTHRADHPDHVAWAVRQAVHRAVNGRPDVTVLEIADELTGSEPEEPPVPLPVRHLRTLPPPDDLDEAAEALRKAHRPLIVAGGGTRWPHDLQGVEELADLLEAPVFTTAAGRGAVDERHPRSFGLLGLYTTPPATDLLESADTILVLGSKLEETARMGWTSWRTAPVIQVDRSPVAFGEGCPVAHPLLGDVHLAVPELSTRLRSRPRTPHPEAEAWTGLQHRVAAAQRVHTEADFATSPVRATLRALSRILGPHTLLVQENGLHDIWTYHYPVLTVAHGARPVCPGEQTMMGFGAGASIGAALARPDEPVVLVTGDSALRLGVGALDALRHHALGVIVVVLDNQGFGWPRRLRAGADGPHIGTSWDPDAPADHLARAFGGHGTTVHDEESLDTALHQAGHRAREGRFSLIRVPVPDDDVPLGIEAAGY</sequence>
<dbReference type="EMBL" id="BMSA01000002">
    <property type="protein sequence ID" value="GGT38043.1"/>
    <property type="molecule type" value="Genomic_DNA"/>
</dbReference>
<dbReference type="AlphaFoldDB" id="A0A918H4E3"/>
<dbReference type="Proteomes" id="UP000646776">
    <property type="component" value="Unassembled WGS sequence"/>
</dbReference>
<evidence type="ECO:0000313" key="9">
    <source>
        <dbReference type="Proteomes" id="UP000646776"/>
    </source>
</evidence>
<evidence type="ECO:0000259" key="5">
    <source>
        <dbReference type="Pfam" id="PF00205"/>
    </source>
</evidence>
<evidence type="ECO:0000256" key="1">
    <source>
        <dbReference type="ARBA" id="ARBA00001964"/>
    </source>
</evidence>
<feature type="domain" description="Thiamine pyrophosphate enzyme TPP-binding" evidence="6">
    <location>
        <begin position="396"/>
        <end position="545"/>
    </location>
</feature>
<evidence type="ECO:0000313" key="8">
    <source>
        <dbReference type="EMBL" id="GGT38043.1"/>
    </source>
</evidence>
<evidence type="ECO:0008006" key="10">
    <source>
        <dbReference type="Google" id="ProtNLM"/>
    </source>
</evidence>
<evidence type="ECO:0000259" key="6">
    <source>
        <dbReference type="Pfam" id="PF02775"/>
    </source>
</evidence>
<comment type="similarity">
    <text evidence="2 4">Belongs to the TPP enzyme family.</text>
</comment>
<dbReference type="InterPro" id="IPR029061">
    <property type="entry name" value="THDP-binding"/>
</dbReference>
<gene>
    <name evidence="8" type="ORF">GCM10010226_13170</name>
</gene>
<dbReference type="GO" id="GO:0009099">
    <property type="term" value="P:L-valine biosynthetic process"/>
    <property type="evidence" value="ECO:0007669"/>
    <property type="project" value="TreeGrafter"/>
</dbReference>
<dbReference type="Pfam" id="PF02775">
    <property type="entry name" value="TPP_enzyme_C"/>
    <property type="match status" value="1"/>
</dbReference>
<reference evidence="8" key="2">
    <citation type="submission" date="2020-09" db="EMBL/GenBank/DDBJ databases">
        <authorList>
            <person name="Sun Q."/>
            <person name="Ohkuma M."/>
        </authorList>
    </citation>
    <scope>NUCLEOTIDE SEQUENCE</scope>
    <source>
        <strain evidence="8">JCM 4125</strain>
    </source>
</reference>
<dbReference type="InterPro" id="IPR012001">
    <property type="entry name" value="Thiamin_PyroP_enz_TPP-bd_dom"/>
</dbReference>
<feature type="domain" description="Thiamine pyrophosphate enzyme N-terminal TPP-binding" evidence="7">
    <location>
        <begin position="17"/>
        <end position="128"/>
    </location>
</feature>
<dbReference type="Pfam" id="PF02776">
    <property type="entry name" value="TPP_enzyme_N"/>
    <property type="match status" value="1"/>
</dbReference>
<dbReference type="Gene3D" id="3.40.50.1220">
    <property type="entry name" value="TPP-binding domain"/>
    <property type="match status" value="1"/>
</dbReference>
<keyword evidence="9" id="KW-1185">Reference proteome</keyword>
<reference evidence="8" key="1">
    <citation type="journal article" date="2014" name="Int. J. Syst. Evol. Microbiol.">
        <title>Complete genome sequence of Corynebacterium casei LMG S-19264T (=DSM 44701T), isolated from a smear-ripened cheese.</title>
        <authorList>
            <consortium name="US DOE Joint Genome Institute (JGI-PGF)"/>
            <person name="Walter F."/>
            <person name="Albersmeier A."/>
            <person name="Kalinowski J."/>
            <person name="Ruckert C."/>
        </authorList>
    </citation>
    <scope>NUCLEOTIDE SEQUENCE</scope>
    <source>
        <strain evidence="8">JCM 4125</strain>
    </source>
</reference>
<dbReference type="SUPFAM" id="SSF52467">
    <property type="entry name" value="DHS-like NAD/FAD-binding domain"/>
    <property type="match status" value="1"/>
</dbReference>
<dbReference type="InterPro" id="IPR029035">
    <property type="entry name" value="DHS-like_NAD/FAD-binding_dom"/>
</dbReference>
<dbReference type="CDD" id="cd00568">
    <property type="entry name" value="TPP_enzymes"/>
    <property type="match status" value="1"/>
</dbReference>
<organism evidence="8 9">
    <name type="scientific">Streptomyces phaeofaciens</name>
    <dbReference type="NCBI Taxonomy" id="68254"/>
    <lineage>
        <taxon>Bacteria</taxon>
        <taxon>Bacillati</taxon>
        <taxon>Actinomycetota</taxon>
        <taxon>Actinomycetes</taxon>
        <taxon>Kitasatosporales</taxon>
        <taxon>Streptomycetaceae</taxon>
        <taxon>Streptomyces</taxon>
    </lineage>
</organism>
<dbReference type="CDD" id="cd07035">
    <property type="entry name" value="TPP_PYR_POX_like"/>
    <property type="match status" value="1"/>
</dbReference>
<dbReference type="InterPro" id="IPR000399">
    <property type="entry name" value="TPP-bd_CS"/>
</dbReference>
<dbReference type="GO" id="GO:0009097">
    <property type="term" value="P:isoleucine biosynthetic process"/>
    <property type="evidence" value="ECO:0007669"/>
    <property type="project" value="TreeGrafter"/>
</dbReference>
<evidence type="ECO:0000256" key="4">
    <source>
        <dbReference type="RuleBase" id="RU362132"/>
    </source>
</evidence>
<feature type="domain" description="Thiamine pyrophosphate enzyme central" evidence="5">
    <location>
        <begin position="198"/>
        <end position="332"/>
    </location>
</feature>
<dbReference type="GO" id="GO:0003984">
    <property type="term" value="F:acetolactate synthase activity"/>
    <property type="evidence" value="ECO:0007669"/>
    <property type="project" value="TreeGrafter"/>
</dbReference>
<dbReference type="PANTHER" id="PTHR18968:SF13">
    <property type="entry name" value="ACETOLACTATE SYNTHASE CATALYTIC SUBUNIT, MITOCHONDRIAL"/>
    <property type="match status" value="1"/>
</dbReference>
<dbReference type="GO" id="GO:0000287">
    <property type="term" value="F:magnesium ion binding"/>
    <property type="evidence" value="ECO:0007669"/>
    <property type="project" value="InterPro"/>
</dbReference>
<dbReference type="PANTHER" id="PTHR18968">
    <property type="entry name" value="THIAMINE PYROPHOSPHATE ENZYMES"/>
    <property type="match status" value="1"/>
</dbReference>
<accession>A0A918H4E3</accession>
<dbReference type="InterPro" id="IPR011766">
    <property type="entry name" value="TPP_enzyme_TPP-bd"/>
</dbReference>